<dbReference type="CDD" id="cd14008">
    <property type="entry name" value="STKc_LKB1_CaMKK"/>
    <property type="match status" value="1"/>
</dbReference>
<dbReference type="GO" id="GO:0004674">
    <property type="term" value="F:protein serine/threonine kinase activity"/>
    <property type="evidence" value="ECO:0007669"/>
    <property type="project" value="TreeGrafter"/>
</dbReference>
<keyword evidence="4" id="KW-0808">Transferase</keyword>
<dbReference type="GO" id="GO:0005737">
    <property type="term" value="C:cytoplasm"/>
    <property type="evidence" value="ECO:0007669"/>
    <property type="project" value="TreeGrafter"/>
</dbReference>
<gene>
    <name evidence="4" type="ORF">MGU_10923</name>
</gene>
<evidence type="ECO:0000259" key="3">
    <source>
        <dbReference type="PROSITE" id="PS50011"/>
    </source>
</evidence>
<keyword evidence="4" id="KW-0418">Kinase</keyword>
<proteinExistence type="predicted"/>
<evidence type="ECO:0000256" key="2">
    <source>
        <dbReference type="ARBA" id="ARBA00022840"/>
    </source>
</evidence>
<evidence type="ECO:0000256" key="1">
    <source>
        <dbReference type="ARBA" id="ARBA00022741"/>
    </source>
</evidence>
<dbReference type="FunFam" id="3.30.200.20:FF:000042">
    <property type="entry name" value="Aurora kinase A"/>
    <property type="match status" value="1"/>
</dbReference>
<dbReference type="InterPro" id="IPR011009">
    <property type="entry name" value="Kinase-like_dom_sf"/>
</dbReference>
<evidence type="ECO:0000313" key="4">
    <source>
        <dbReference type="EMBL" id="KID81750.1"/>
    </source>
</evidence>
<organism evidence="4 5">
    <name type="scientific">Metarhizium guizhouense (strain ARSEF 977)</name>
    <dbReference type="NCBI Taxonomy" id="1276136"/>
    <lineage>
        <taxon>Eukaryota</taxon>
        <taxon>Fungi</taxon>
        <taxon>Dikarya</taxon>
        <taxon>Ascomycota</taxon>
        <taxon>Pezizomycotina</taxon>
        <taxon>Sordariomycetes</taxon>
        <taxon>Hypocreomycetidae</taxon>
        <taxon>Hypocreales</taxon>
        <taxon>Clavicipitaceae</taxon>
        <taxon>Metarhizium</taxon>
    </lineage>
</organism>
<dbReference type="PROSITE" id="PS00108">
    <property type="entry name" value="PROTEIN_KINASE_ST"/>
    <property type="match status" value="1"/>
</dbReference>
<name>A0A0B4G532_METGA</name>
<evidence type="ECO:0000313" key="5">
    <source>
        <dbReference type="Proteomes" id="UP000031192"/>
    </source>
</evidence>
<dbReference type="PROSITE" id="PS50011">
    <property type="entry name" value="PROTEIN_KINASE_DOM"/>
    <property type="match status" value="1"/>
</dbReference>
<protein>
    <submittedName>
        <fullName evidence="4">Calcium/calmodulin-dependent/calcium-dependent protein kinase</fullName>
    </submittedName>
</protein>
<dbReference type="Gene3D" id="1.10.510.10">
    <property type="entry name" value="Transferase(Phosphotransferase) domain 1"/>
    <property type="match status" value="1"/>
</dbReference>
<dbReference type="PANTHER" id="PTHR24346">
    <property type="entry name" value="MAP/MICROTUBULE AFFINITY-REGULATING KINASE"/>
    <property type="match status" value="1"/>
</dbReference>
<dbReference type="Proteomes" id="UP000031192">
    <property type="component" value="Unassembled WGS sequence"/>
</dbReference>
<feature type="domain" description="Protein kinase" evidence="3">
    <location>
        <begin position="35"/>
        <end position="380"/>
    </location>
</feature>
<dbReference type="Pfam" id="PF00069">
    <property type="entry name" value="Pkinase"/>
    <property type="match status" value="2"/>
</dbReference>
<dbReference type="SMART" id="SM00220">
    <property type="entry name" value="S_TKc"/>
    <property type="match status" value="1"/>
</dbReference>
<accession>A0A0B4G532</accession>
<comment type="caution">
    <text evidence="4">The sequence shown here is derived from an EMBL/GenBank/DDBJ whole genome shotgun (WGS) entry which is preliminary data.</text>
</comment>
<dbReference type="HOGENOM" id="CLU_000288_63_0_1"/>
<dbReference type="PANTHER" id="PTHR24346:SF77">
    <property type="entry name" value="SERINE THREONINE PROTEIN KINASE"/>
    <property type="match status" value="1"/>
</dbReference>
<dbReference type="AlphaFoldDB" id="A0A0B4G532"/>
<keyword evidence="5" id="KW-1185">Reference proteome</keyword>
<dbReference type="Gene3D" id="3.30.200.20">
    <property type="entry name" value="Phosphorylase Kinase, domain 1"/>
    <property type="match status" value="1"/>
</dbReference>
<dbReference type="GO" id="GO:0005524">
    <property type="term" value="F:ATP binding"/>
    <property type="evidence" value="ECO:0007669"/>
    <property type="project" value="UniProtKB-KW"/>
</dbReference>
<dbReference type="InterPro" id="IPR008271">
    <property type="entry name" value="Ser/Thr_kinase_AS"/>
</dbReference>
<sequence length="420" mass="48799">MRRLMQFTTFADTTRTNKVKIKRDGVNGRKTINQYEIIEELGRGRRSKVKLARNTETGEKVAIKIVTRRSEKHQLARSTAVVLNEVNILKKIRHDNIITLHEVIDDAEHTEVYLVLEYAEFGPIPWRKKGLPHVCKHERRRIEDEMRLCKSLNLPDHLNFLKNEPYDGARAHDLLTEHYSYVPCITYDQIRRILRDSVLGLESLHEHGVVHRDIKPENLLLSEGYRLKIADFDVSFVRPDGFDDTYEMLKTVGTPGFMAPELCCIGNEIVYPELFEQVDIWSLGVTLYSLVFGRLPFIAESSLQMFHKMAAEDPYIPRQRLRPVPPSKRLFISSTYKYRNEDIIEFEDVDGMLVDLLRRMLCREPAQRIRLESIKHHPWLLHCDDTPGNPLANRTTLQQTEEMEGDSTDGEASIGFAAFW</sequence>
<dbReference type="InterPro" id="IPR000719">
    <property type="entry name" value="Prot_kinase_dom"/>
</dbReference>
<keyword evidence="1" id="KW-0547">Nucleotide-binding</keyword>
<dbReference type="GO" id="GO:0035556">
    <property type="term" value="P:intracellular signal transduction"/>
    <property type="evidence" value="ECO:0007669"/>
    <property type="project" value="TreeGrafter"/>
</dbReference>
<reference evidence="4 5" key="1">
    <citation type="journal article" date="2014" name="Proc. Natl. Acad. Sci. U.S.A.">
        <title>Trajectory and genomic determinants of fungal-pathogen speciation and host adaptation.</title>
        <authorList>
            <person name="Hu X."/>
            <person name="Xiao G."/>
            <person name="Zheng P."/>
            <person name="Shang Y."/>
            <person name="Su Y."/>
            <person name="Zhang X."/>
            <person name="Liu X."/>
            <person name="Zhan S."/>
            <person name="St Leger R.J."/>
            <person name="Wang C."/>
        </authorList>
    </citation>
    <scope>NUCLEOTIDE SEQUENCE [LARGE SCALE GENOMIC DNA]</scope>
    <source>
        <strain evidence="4 5">ARSEF 977</strain>
    </source>
</reference>
<keyword evidence="2" id="KW-0067">ATP-binding</keyword>
<dbReference type="EMBL" id="AZNH01000123">
    <property type="protein sequence ID" value="KID81750.1"/>
    <property type="molecule type" value="Genomic_DNA"/>
</dbReference>
<dbReference type="SUPFAM" id="SSF56112">
    <property type="entry name" value="Protein kinase-like (PK-like)"/>
    <property type="match status" value="1"/>
</dbReference>